<evidence type="ECO:0000256" key="1">
    <source>
        <dbReference type="SAM" id="Phobius"/>
    </source>
</evidence>
<dbReference type="Proteomes" id="UP000229740">
    <property type="component" value="Unassembled WGS sequence"/>
</dbReference>
<name>A0A2G6E6B0_9BACT</name>
<keyword evidence="1" id="KW-0812">Transmembrane</keyword>
<dbReference type="EMBL" id="PDPS01000026">
    <property type="protein sequence ID" value="PID57606.1"/>
    <property type="molecule type" value="Genomic_DNA"/>
</dbReference>
<evidence type="ECO:0000313" key="3">
    <source>
        <dbReference type="Proteomes" id="UP000229740"/>
    </source>
</evidence>
<dbReference type="InterPro" id="IPR046160">
    <property type="entry name" value="DUF6162"/>
</dbReference>
<proteinExistence type="predicted"/>
<keyword evidence="1" id="KW-1133">Transmembrane helix</keyword>
<keyword evidence="1" id="KW-0472">Membrane</keyword>
<organism evidence="2 3">
    <name type="scientific">candidate division KSB3 bacterium</name>
    <dbReference type="NCBI Taxonomy" id="2044937"/>
    <lineage>
        <taxon>Bacteria</taxon>
        <taxon>candidate division KSB3</taxon>
    </lineage>
</organism>
<comment type="caution">
    <text evidence="2">The sequence shown here is derived from an EMBL/GenBank/DDBJ whole genome shotgun (WGS) entry which is preliminary data.</text>
</comment>
<dbReference type="AlphaFoldDB" id="A0A2G6E6B0"/>
<reference evidence="2 3" key="1">
    <citation type="submission" date="2017-10" db="EMBL/GenBank/DDBJ databases">
        <title>Novel microbial diversity and functional potential in the marine mammal oral microbiome.</title>
        <authorList>
            <person name="Dudek N.K."/>
            <person name="Sun C.L."/>
            <person name="Burstein D."/>
            <person name="Kantor R.S."/>
            <person name="Aliaga Goltsman D.S."/>
            <person name="Bik E.M."/>
            <person name="Thomas B.C."/>
            <person name="Banfield J.F."/>
            <person name="Relman D.A."/>
        </authorList>
    </citation>
    <scope>NUCLEOTIDE SEQUENCE [LARGE SCALE GENOMIC DNA]</scope>
    <source>
        <strain evidence="2">DOLZORAL124_49_17</strain>
    </source>
</reference>
<sequence>MFTEIVKPSGTRQETFYVLLTILFVALGFSLMVIHRSRSEETAQLESYQLSAFSDLNDAEKGIFSDLYAAAIEIDAIHDLENIWPQIDELEEIYLAPFLKDAGWERRGKLAWSVKHDDQATLHTAAYLGISAEPDVSASFLLLLSHHHDEKAAAHDENSLPADGHEEEHSTIWYAAGRDPVLPNELNEEGLIAKGWKEVIAYKGEEEVRRLKGEAIR</sequence>
<evidence type="ECO:0000313" key="2">
    <source>
        <dbReference type="EMBL" id="PID57606.1"/>
    </source>
</evidence>
<dbReference type="Pfam" id="PF19659">
    <property type="entry name" value="DUF6162"/>
    <property type="match status" value="1"/>
</dbReference>
<accession>A0A2G6E6B0</accession>
<feature type="transmembrane region" description="Helical" evidence="1">
    <location>
        <begin position="16"/>
        <end position="34"/>
    </location>
</feature>
<protein>
    <submittedName>
        <fullName evidence="2">Uncharacterized protein</fullName>
    </submittedName>
</protein>
<gene>
    <name evidence="2" type="ORF">CSB45_07210</name>
</gene>